<feature type="transmembrane region" description="Helical" evidence="13">
    <location>
        <begin position="112"/>
        <end position="131"/>
    </location>
</feature>
<dbReference type="Proteomes" id="UP000318102">
    <property type="component" value="Unassembled WGS sequence"/>
</dbReference>
<keyword evidence="10" id="KW-0482">Metalloprotease</keyword>
<feature type="transmembrane region" description="Helical" evidence="13">
    <location>
        <begin position="82"/>
        <end position="106"/>
    </location>
</feature>
<evidence type="ECO:0000259" key="14">
    <source>
        <dbReference type="PROSITE" id="PS51371"/>
    </source>
</evidence>
<evidence type="ECO:0000256" key="6">
    <source>
        <dbReference type="ARBA" id="ARBA00022723"/>
    </source>
</evidence>
<keyword evidence="9 13" id="KW-1133">Transmembrane helix</keyword>
<keyword evidence="12" id="KW-0129">CBS domain</keyword>
<evidence type="ECO:0000256" key="11">
    <source>
        <dbReference type="ARBA" id="ARBA00023136"/>
    </source>
</evidence>
<dbReference type="PANTHER" id="PTHR39188:SF3">
    <property type="entry name" value="STAGE IV SPORULATION PROTEIN FB"/>
    <property type="match status" value="1"/>
</dbReference>
<keyword evidence="6" id="KW-0479">Metal-binding</keyword>
<dbReference type="PROSITE" id="PS51371">
    <property type="entry name" value="CBS"/>
    <property type="match status" value="1"/>
</dbReference>
<dbReference type="GO" id="GO:0006508">
    <property type="term" value="P:proteolysis"/>
    <property type="evidence" value="ECO:0007669"/>
    <property type="project" value="UniProtKB-KW"/>
</dbReference>
<evidence type="ECO:0000256" key="13">
    <source>
        <dbReference type="SAM" id="Phobius"/>
    </source>
</evidence>
<dbReference type="InterPro" id="IPR008915">
    <property type="entry name" value="Peptidase_M50"/>
</dbReference>
<dbReference type="InterPro" id="IPR046342">
    <property type="entry name" value="CBS_dom_sf"/>
</dbReference>
<feature type="transmembrane region" description="Helical" evidence="13">
    <location>
        <begin position="152"/>
        <end position="174"/>
    </location>
</feature>
<comment type="subcellular location">
    <subcellularLocation>
        <location evidence="2">Membrane</location>
        <topology evidence="2">Multi-pass membrane protein</topology>
    </subcellularLocation>
</comment>
<evidence type="ECO:0000256" key="9">
    <source>
        <dbReference type="ARBA" id="ARBA00022989"/>
    </source>
</evidence>
<dbReference type="AlphaFoldDB" id="A0A559IIC1"/>
<comment type="similarity">
    <text evidence="3">Belongs to the peptidase M50B family.</text>
</comment>
<dbReference type="OrthoDB" id="166377at2"/>
<dbReference type="GO" id="GO:0046872">
    <property type="term" value="F:metal ion binding"/>
    <property type="evidence" value="ECO:0007669"/>
    <property type="project" value="UniProtKB-KW"/>
</dbReference>
<feature type="transmembrane region" description="Helical" evidence="13">
    <location>
        <begin position="14"/>
        <end position="40"/>
    </location>
</feature>
<dbReference type="Pfam" id="PF02163">
    <property type="entry name" value="Peptidase_M50"/>
    <property type="match status" value="2"/>
</dbReference>
<comment type="caution">
    <text evidence="15">The sequence shown here is derived from an EMBL/GenBank/DDBJ whole genome shotgun (WGS) entry which is preliminary data.</text>
</comment>
<keyword evidence="5 13" id="KW-0812">Transmembrane</keyword>
<evidence type="ECO:0000256" key="2">
    <source>
        <dbReference type="ARBA" id="ARBA00004141"/>
    </source>
</evidence>
<accession>A0A559IIC1</accession>
<dbReference type="GO" id="GO:0008237">
    <property type="term" value="F:metallopeptidase activity"/>
    <property type="evidence" value="ECO:0007669"/>
    <property type="project" value="UniProtKB-KW"/>
</dbReference>
<dbReference type="SUPFAM" id="SSF54631">
    <property type="entry name" value="CBS-domain pair"/>
    <property type="match status" value="1"/>
</dbReference>
<evidence type="ECO:0000256" key="3">
    <source>
        <dbReference type="ARBA" id="ARBA00007931"/>
    </source>
</evidence>
<name>A0A559IIC1_9BACL</name>
<keyword evidence="7" id="KW-0378">Hydrolase</keyword>
<keyword evidence="11 13" id="KW-0472">Membrane</keyword>
<dbReference type="CDD" id="cd06161">
    <property type="entry name" value="S2P-M50_SpoIVFB"/>
    <property type="match status" value="1"/>
</dbReference>
<evidence type="ECO:0000256" key="8">
    <source>
        <dbReference type="ARBA" id="ARBA00022833"/>
    </source>
</evidence>
<evidence type="ECO:0000313" key="16">
    <source>
        <dbReference type="Proteomes" id="UP000318102"/>
    </source>
</evidence>
<dbReference type="EMBL" id="VNJK01000004">
    <property type="protein sequence ID" value="TVX87260.1"/>
    <property type="molecule type" value="Genomic_DNA"/>
</dbReference>
<evidence type="ECO:0000256" key="10">
    <source>
        <dbReference type="ARBA" id="ARBA00023049"/>
    </source>
</evidence>
<evidence type="ECO:0000256" key="4">
    <source>
        <dbReference type="ARBA" id="ARBA00022670"/>
    </source>
</evidence>
<gene>
    <name evidence="15" type="ORF">FPZ44_22540</name>
</gene>
<reference evidence="15 16" key="1">
    <citation type="submission" date="2019-07" db="EMBL/GenBank/DDBJ databases">
        <authorList>
            <person name="Kim J."/>
        </authorList>
    </citation>
    <scope>NUCLEOTIDE SEQUENCE [LARGE SCALE GENOMIC DNA]</scope>
    <source>
        <strain evidence="15 16">N4</strain>
    </source>
</reference>
<keyword evidence="4 15" id="KW-0645">Protease</keyword>
<proteinExistence type="inferred from homology"/>
<evidence type="ECO:0000256" key="7">
    <source>
        <dbReference type="ARBA" id="ARBA00022801"/>
    </source>
</evidence>
<dbReference type="PANTHER" id="PTHR39188">
    <property type="entry name" value="MEMBRANE-ASSOCIATED ZINC METALLOPROTEASE M50B"/>
    <property type="match status" value="1"/>
</dbReference>
<evidence type="ECO:0000256" key="12">
    <source>
        <dbReference type="PROSITE-ProRule" id="PRU00703"/>
    </source>
</evidence>
<evidence type="ECO:0000256" key="5">
    <source>
        <dbReference type="ARBA" id="ARBA00022692"/>
    </source>
</evidence>
<keyword evidence="8" id="KW-0862">Zinc</keyword>
<dbReference type="InterPro" id="IPR000644">
    <property type="entry name" value="CBS_dom"/>
</dbReference>
<dbReference type="GO" id="GO:0016020">
    <property type="term" value="C:membrane"/>
    <property type="evidence" value="ECO:0007669"/>
    <property type="project" value="UniProtKB-SubCell"/>
</dbReference>
<protein>
    <submittedName>
        <fullName evidence="15">Zn-dependent protease</fullName>
    </submittedName>
</protein>
<keyword evidence="16" id="KW-1185">Reference proteome</keyword>
<organism evidence="15 16">
    <name type="scientific">Paenibacillus agilis</name>
    <dbReference type="NCBI Taxonomy" id="3020863"/>
    <lineage>
        <taxon>Bacteria</taxon>
        <taxon>Bacillati</taxon>
        <taxon>Bacillota</taxon>
        <taxon>Bacilli</taxon>
        <taxon>Bacillales</taxon>
        <taxon>Paenibacillaceae</taxon>
        <taxon>Paenibacillus</taxon>
    </lineage>
</organism>
<evidence type="ECO:0000313" key="15">
    <source>
        <dbReference type="EMBL" id="TVX87260.1"/>
    </source>
</evidence>
<feature type="domain" description="CBS" evidence="14">
    <location>
        <begin position="224"/>
        <end position="285"/>
    </location>
</feature>
<feature type="transmembrane region" description="Helical" evidence="13">
    <location>
        <begin position="180"/>
        <end position="198"/>
    </location>
</feature>
<comment type="cofactor">
    <cofactor evidence="1">
        <name>Zn(2+)</name>
        <dbReference type="ChEBI" id="CHEBI:29105"/>
    </cofactor>
</comment>
<sequence length="288" mass="32858">MIRWRGTTYSLHPLLIMLLVLSAITGHLLELITLVIIVAVHEAGHVIAAKCFGWTIIDVKLLPFGGVAETEDGALSPSWQEIIVAAAGPLQNVFMIGLSLLFQYMGWWSEAWSNYFIEANLIIGGFNLLPIPPLDGGRIMQALCAYGLSYHFTLRLGAWVGIVGSSLLGLFALLPLLKHSAINMNLLVLGLFLLWTNIMECRHIPYRFFRFLVHRARRLREWEMRSHIGRPIVASSERGLVDIMQRFRRNSYHMIYVIDEHGRIQRVIPEQQLIDAFFQHWQDDSLSK</sequence>
<evidence type="ECO:0000256" key="1">
    <source>
        <dbReference type="ARBA" id="ARBA00001947"/>
    </source>
</evidence>